<feature type="domain" description="DUF2059" evidence="3">
    <location>
        <begin position="184"/>
        <end position="218"/>
    </location>
</feature>
<feature type="compositionally biased region" description="Basic and acidic residues" evidence="1">
    <location>
        <begin position="339"/>
        <end position="350"/>
    </location>
</feature>
<name>A0A7W9B501_9SPHN</name>
<keyword evidence="2" id="KW-0732">Signal</keyword>
<feature type="region of interest" description="Disordered" evidence="1">
    <location>
        <begin position="322"/>
        <end position="350"/>
    </location>
</feature>
<dbReference type="EMBL" id="JACIJH010000004">
    <property type="protein sequence ID" value="MBB5706358.1"/>
    <property type="molecule type" value="Genomic_DNA"/>
</dbReference>
<proteinExistence type="predicted"/>
<feature type="chain" id="PRO_5031355282" description="DUF2059 domain-containing protein" evidence="2">
    <location>
        <begin position="24"/>
        <end position="386"/>
    </location>
</feature>
<evidence type="ECO:0000256" key="2">
    <source>
        <dbReference type="SAM" id="SignalP"/>
    </source>
</evidence>
<protein>
    <recommendedName>
        <fullName evidence="3">DUF2059 domain-containing protein</fullName>
    </recommendedName>
</protein>
<reference evidence="4 5" key="1">
    <citation type="submission" date="2020-08" db="EMBL/GenBank/DDBJ databases">
        <title>Genomic Encyclopedia of Type Strains, Phase IV (KMG-IV): sequencing the most valuable type-strain genomes for metagenomic binning, comparative biology and taxonomic classification.</title>
        <authorList>
            <person name="Goeker M."/>
        </authorList>
    </citation>
    <scope>NUCLEOTIDE SEQUENCE [LARGE SCALE GENOMIC DNA]</scope>
    <source>
        <strain evidence="4 5">DSM 27163</strain>
    </source>
</reference>
<dbReference type="RefSeq" id="WP_184097198.1">
    <property type="nucleotide sequence ID" value="NZ_JACIJH010000004.1"/>
</dbReference>
<dbReference type="InterPro" id="IPR018637">
    <property type="entry name" value="DUF2059"/>
</dbReference>
<feature type="signal peptide" evidence="2">
    <location>
        <begin position="1"/>
        <end position="23"/>
    </location>
</feature>
<keyword evidence="5" id="KW-1185">Reference proteome</keyword>
<sequence length="386" mass="41164">MTKSFKAILLAGAMIVAPFPAIAAAQEAPDAEVVADQAAAEDAAVSDAALANAKAKMQKEMDEAIALIEQMFDTSDLPPIEPARLALAQRTTAALIPTGSLERMMDNLYGKMFKTLMGQVDGASDLMLSIKTGVESDKVAALDAASKTAVADLFDPHRQQREDQITRIVKPLISEALADLEPPMREGMAKAYARKFTADQLGELNGFFATPTGQAYASEWMAAQADPEVMLAVAKAVPPMVLDFIDRAPKVAEKFDDLPKDRSLTDLSDAELKTLAKLMKVDVQVLKDNRDAWASPPEAVEVEAAPNDDWSASDDAVDAAADAAEAAEVAADAAIEDPAYDRDNWSEADRQKVEALEEAAGNAASAVFDAQEQAVANARKTKPPMD</sequence>
<accession>A0A7W9B501</accession>
<organism evidence="4 5">
    <name type="scientific">Sphingopyxis panaciterrulae</name>
    <dbReference type="NCBI Taxonomy" id="462372"/>
    <lineage>
        <taxon>Bacteria</taxon>
        <taxon>Pseudomonadati</taxon>
        <taxon>Pseudomonadota</taxon>
        <taxon>Alphaproteobacteria</taxon>
        <taxon>Sphingomonadales</taxon>
        <taxon>Sphingomonadaceae</taxon>
        <taxon>Sphingopyxis</taxon>
    </lineage>
</organism>
<evidence type="ECO:0000256" key="1">
    <source>
        <dbReference type="SAM" id="MobiDB-lite"/>
    </source>
</evidence>
<feature type="compositionally biased region" description="Low complexity" evidence="1">
    <location>
        <begin position="322"/>
        <end position="333"/>
    </location>
</feature>
<comment type="caution">
    <text evidence="4">The sequence shown here is derived from an EMBL/GenBank/DDBJ whole genome shotgun (WGS) entry which is preliminary data.</text>
</comment>
<dbReference type="Pfam" id="PF09832">
    <property type="entry name" value="DUF2059"/>
    <property type="match status" value="1"/>
</dbReference>
<evidence type="ECO:0000313" key="4">
    <source>
        <dbReference type="EMBL" id="MBB5706358.1"/>
    </source>
</evidence>
<dbReference type="Proteomes" id="UP000537161">
    <property type="component" value="Unassembled WGS sequence"/>
</dbReference>
<gene>
    <name evidence="4" type="ORF">FHR21_001710</name>
</gene>
<evidence type="ECO:0000313" key="5">
    <source>
        <dbReference type="Proteomes" id="UP000537161"/>
    </source>
</evidence>
<dbReference type="AlphaFoldDB" id="A0A7W9B501"/>
<evidence type="ECO:0000259" key="3">
    <source>
        <dbReference type="Pfam" id="PF09832"/>
    </source>
</evidence>